<proteinExistence type="predicted"/>
<evidence type="ECO:0000313" key="4">
    <source>
        <dbReference type="EMBL" id="VCT85067.1"/>
    </source>
</evidence>
<dbReference type="Proteomes" id="UP001189143">
    <property type="component" value="Unassembled WGS sequence"/>
</dbReference>
<dbReference type="EMBL" id="CAKJVE010000004">
    <property type="protein sequence ID" value="CAG9706715.1"/>
    <property type="molecule type" value="Genomic_DNA"/>
</dbReference>
<feature type="coiled-coil region" evidence="1">
    <location>
        <begin position="4"/>
        <end position="46"/>
    </location>
</feature>
<dbReference type="AlphaFoldDB" id="A0A653ATC6"/>
<keyword evidence="1" id="KW-0175">Coiled coil</keyword>
<reference evidence="2" key="2">
    <citation type="submission" date="2021-10" db="EMBL/GenBank/DDBJ databases">
        <authorList>
            <person name="Mesa V."/>
        </authorList>
    </citation>
    <scope>NUCLEOTIDE SEQUENCE</scope>
    <source>
        <strain evidence="2">CC3_PB</strain>
    </source>
</reference>
<accession>A0A653ATC6</accession>
<dbReference type="EMBL" id="UWJD01000002">
    <property type="protein sequence ID" value="VCT85067.1"/>
    <property type="molecule type" value="Genomic_DNA"/>
</dbReference>
<evidence type="ECO:0000313" key="3">
    <source>
        <dbReference type="EMBL" id="CAI3578848.1"/>
    </source>
</evidence>
<reference evidence="3" key="3">
    <citation type="submission" date="2022-10" db="EMBL/GenBank/DDBJ databases">
        <authorList>
            <person name="Aires J."/>
            <person name="Mesa V."/>
        </authorList>
    </citation>
    <scope>NUCLEOTIDE SEQUENCE</scope>
    <source>
        <strain evidence="3">Clostridium neonatale JD116</strain>
    </source>
</reference>
<dbReference type="Proteomes" id="UP000789738">
    <property type="component" value="Unassembled WGS sequence"/>
</dbReference>
<dbReference type="Proteomes" id="UP000431451">
    <property type="component" value="Unassembled WGS sequence"/>
</dbReference>
<evidence type="ECO:0000313" key="2">
    <source>
        <dbReference type="EMBL" id="CAG9706715.1"/>
    </source>
</evidence>
<gene>
    <name evidence="3" type="ORF">CNEO2_250032</name>
    <name evidence="2" type="ORF">CNEO_42594</name>
    <name evidence="4" type="ORF">CNEONATNEC25_02668</name>
</gene>
<reference evidence="4 5" key="1">
    <citation type="submission" date="2018-06" db="EMBL/GenBank/DDBJ databases">
        <authorList>
            <consortium name="IHU Genomes"/>
        </authorList>
    </citation>
    <scope>NUCLEOTIDE SEQUENCE [LARGE SCALE GENOMIC DNA]</scope>
    <source>
        <strain evidence="4 5">NEC25</strain>
    </source>
</reference>
<sequence length="46" mass="5496">MSRIDELRSLIRFYEEQLGEDEGDLYEEYESELVAAIDELNRLTKN</sequence>
<evidence type="ECO:0000256" key="1">
    <source>
        <dbReference type="SAM" id="Coils"/>
    </source>
</evidence>
<organism evidence="4 5">
    <name type="scientific">Clostridium neonatale</name>
    <dbReference type="NCBI Taxonomy" id="137838"/>
    <lineage>
        <taxon>Bacteria</taxon>
        <taxon>Bacillati</taxon>
        <taxon>Bacillota</taxon>
        <taxon>Clostridia</taxon>
        <taxon>Eubacteriales</taxon>
        <taxon>Clostridiaceae</taxon>
        <taxon>Clostridium</taxon>
    </lineage>
</organism>
<evidence type="ECO:0000313" key="5">
    <source>
        <dbReference type="Proteomes" id="UP000431451"/>
    </source>
</evidence>
<dbReference type="RefSeq" id="WP_185738719.1">
    <property type="nucleotide sequence ID" value="NZ_CAKJVE010000004.1"/>
</dbReference>
<name>A0A653ATC6_9CLOT</name>
<dbReference type="EMBL" id="CAMTCP010000177">
    <property type="protein sequence ID" value="CAI3578848.1"/>
    <property type="molecule type" value="Genomic_DNA"/>
</dbReference>
<protein>
    <submittedName>
        <fullName evidence="4">Uncharacterized protein</fullName>
    </submittedName>
</protein>